<comment type="caution">
    <text evidence="12">Lacks conserved residue(s) required for the propagation of feature annotation.</text>
</comment>
<dbReference type="UniPathway" id="UPA00193"/>
<dbReference type="CDD" id="cd00378">
    <property type="entry name" value="SHMT"/>
    <property type="match status" value="1"/>
</dbReference>
<dbReference type="InterPro" id="IPR049943">
    <property type="entry name" value="Ser_HO-MeTrfase-like"/>
</dbReference>
<dbReference type="GO" id="GO:0019264">
    <property type="term" value="P:glycine biosynthetic process from serine"/>
    <property type="evidence" value="ECO:0007669"/>
    <property type="project" value="UniProtKB-UniRule"/>
</dbReference>
<keyword evidence="17" id="KW-1185">Reference proteome</keyword>
<evidence type="ECO:0000256" key="5">
    <source>
        <dbReference type="ARBA" id="ARBA00011738"/>
    </source>
</evidence>
<comment type="cofactor">
    <cofactor evidence="2 12 13">
        <name>pyridoxal 5'-phosphate</name>
        <dbReference type="ChEBI" id="CHEBI:597326"/>
    </cofactor>
</comment>
<keyword evidence="14" id="KW-0175">Coiled coil</keyword>
<comment type="subcellular location">
    <subcellularLocation>
        <location evidence="3 12">Cytoplasm</location>
    </subcellularLocation>
</comment>
<keyword evidence="9 12" id="KW-0808">Transferase</keyword>
<evidence type="ECO:0000256" key="4">
    <source>
        <dbReference type="ARBA" id="ARBA00006376"/>
    </source>
</evidence>
<dbReference type="EC" id="2.1.2.1" evidence="12"/>
<dbReference type="InterPro" id="IPR019798">
    <property type="entry name" value="Ser_HO-MeTrfase_PLP_BS"/>
</dbReference>
<evidence type="ECO:0000256" key="9">
    <source>
        <dbReference type="ARBA" id="ARBA00022679"/>
    </source>
</evidence>
<dbReference type="AlphaFoldDB" id="A0A7U7JQS4"/>
<evidence type="ECO:0000256" key="7">
    <source>
        <dbReference type="ARBA" id="ARBA00022563"/>
    </source>
</evidence>
<dbReference type="HAMAP" id="MF_00051">
    <property type="entry name" value="SHMT"/>
    <property type="match status" value="1"/>
</dbReference>
<comment type="pathway">
    <text evidence="12">One-carbon metabolism; tetrahydrofolate interconversion.</text>
</comment>
<evidence type="ECO:0000256" key="11">
    <source>
        <dbReference type="ARBA" id="ARBA00054606"/>
    </source>
</evidence>
<dbReference type="KEGG" id="suh:SAMSHR1132_19360"/>
<dbReference type="Pfam" id="PF00464">
    <property type="entry name" value="SHMT"/>
    <property type="match status" value="1"/>
</dbReference>
<evidence type="ECO:0000256" key="12">
    <source>
        <dbReference type="HAMAP-Rule" id="MF_00051"/>
    </source>
</evidence>
<dbReference type="Proteomes" id="UP000236509">
    <property type="component" value="Unassembled WGS sequence"/>
</dbReference>
<evidence type="ECO:0000259" key="15">
    <source>
        <dbReference type="Pfam" id="PF00464"/>
    </source>
</evidence>
<feature type="binding site" evidence="12">
    <location>
        <position position="117"/>
    </location>
    <ligand>
        <name>(6S)-5,6,7,8-tetrahydrofolate</name>
        <dbReference type="ChEBI" id="CHEBI:57453"/>
    </ligand>
</feature>
<dbReference type="FunFam" id="3.90.1150.10:FF:000003">
    <property type="entry name" value="Serine hydroxymethyltransferase"/>
    <property type="match status" value="1"/>
</dbReference>
<protein>
    <recommendedName>
        <fullName evidence="12">Serine hydroxymethyltransferase</fullName>
        <shortName evidence="12">SHMT</shortName>
        <shortName evidence="12">Serine methylase</shortName>
        <ecNumber evidence="12">2.1.2.1</ecNumber>
    </recommendedName>
</protein>
<dbReference type="GO" id="GO:0030170">
    <property type="term" value="F:pyridoxal phosphate binding"/>
    <property type="evidence" value="ECO:0007669"/>
    <property type="project" value="UniProtKB-UniRule"/>
</dbReference>
<dbReference type="UniPathway" id="UPA00288">
    <property type="reaction ID" value="UER01023"/>
</dbReference>
<dbReference type="GO" id="GO:0032259">
    <property type="term" value="P:methylation"/>
    <property type="evidence" value="ECO:0007669"/>
    <property type="project" value="UniProtKB-KW"/>
</dbReference>
<feature type="site" description="Plays an important role in substrate specificity" evidence="12">
    <location>
        <position position="225"/>
    </location>
</feature>
<dbReference type="EMBL" id="CVOU01000003">
    <property type="protein sequence ID" value="CRI12348.1"/>
    <property type="molecule type" value="Genomic_DNA"/>
</dbReference>
<comment type="subunit">
    <text evidence="5 12">Homodimer.</text>
</comment>
<proteinExistence type="inferred from homology"/>
<feature type="domain" description="Serine hydroxymethyltransferase-like" evidence="15">
    <location>
        <begin position="5"/>
        <end position="381"/>
    </location>
</feature>
<dbReference type="InterPro" id="IPR015422">
    <property type="entry name" value="PyrdxlP-dep_Trfase_small"/>
</dbReference>
<dbReference type="SUPFAM" id="SSF53383">
    <property type="entry name" value="PLP-dependent transferases"/>
    <property type="match status" value="1"/>
</dbReference>
<organism evidence="16 17">
    <name type="scientific">Staphylococcus argenteus</name>
    <dbReference type="NCBI Taxonomy" id="985002"/>
    <lineage>
        <taxon>Bacteria</taxon>
        <taxon>Bacillati</taxon>
        <taxon>Bacillota</taxon>
        <taxon>Bacilli</taxon>
        <taxon>Bacillales</taxon>
        <taxon>Staphylococcaceae</taxon>
        <taxon>Staphylococcus</taxon>
    </lineage>
</organism>
<comment type="function">
    <text evidence="11">Catalyzes the reversible interconversion of serine and glycine with tetrahydrofolate (THF) serving as the one-carbon carrier. This reaction serves as the major source of one-carbon groups required for the biosynthesis of purines, thymidylate, methionine, and other important biomolecules. Also exhibits THF-independent aldolase activity toward beta-hydroxyamino acids, producing glycine and aldehydes, via a retro-aldol mechanism. Thus, is able to catalyze the cleavage of L-allo-threonine.</text>
</comment>
<feature type="modified residue" description="N6-(pyridoxal phosphate)lysine" evidence="12 13">
    <location>
        <position position="226"/>
    </location>
</feature>
<keyword evidence="8 12" id="KW-0028">Amino-acid biosynthesis</keyword>
<dbReference type="InterPro" id="IPR015424">
    <property type="entry name" value="PyrdxlP-dep_Trfase"/>
</dbReference>
<dbReference type="PANTHER" id="PTHR11680">
    <property type="entry name" value="SERINE HYDROXYMETHYLTRANSFERASE"/>
    <property type="match status" value="1"/>
</dbReference>
<gene>
    <name evidence="12 16" type="primary">glyA</name>
    <name evidence="16" type="ORF">BN1326_110052</name>
</gene>
<feature type="binding site" evidence="12">
    <location>
        <begin position="121"/>
        <end position="123"/>
    </location>
    <ligand>
        <name>(6S)-5,6,7,8-tetrahydrofolate</name>
        <dbReference type="ChEBI" id="CHEBI:57453"/>
    </ligand>
</feature>
<comment type="catalytic activity">
    <reaction evidence="1 12">
        <text>(6R)-5,10-methylene-5,6,7,8-tetrahydrofolate + glycine + H2O = (6S)-5,6,7,8-tetrahydrofolate + L-serine</text>
        <dbReference type="Rhea" id="RHEA:15481"/>
        <dbReference type="ChEBI" id="CHEBI:15377"/>
        <dbReference type="ChEBI" id="CHEBI:15636"/>
        <dbReference type="ChEBI" id="CHEBI:33384"/>
        <dbReference type="ChEBI" id="CHEBI:57305"/>
        <dbReference type="ChEBI" id="CHEBI:57453"/>
        <dbReference type="EC" id="2.1.2.1"/>
    </reaction>
</comment>
<dbReference type="Gene3D" id="3.40.640.10">
    <property type="entry name" value="Type I PLP-dependent aspartate aminotransferase-like (Major domain)"/>
    <property type="match status" value="1"/>
</dbReference>
<feature type="coiled-coil region" evidence="14">
    <location>
        <begin position="380"/>
        <end position="407"/>
    </location>
</feature>
<evidence type="ECO:0000313" key="16">
    <source>
        <dbReference type="EMBL" id="CRI12348.1"/>
    </source>
</evidence>
<dbReference type="PANTHER" id="PTHR11680:SF35">
    <property type="entry name" value="SERINE HYDROXYMETHYLTRANSFERASE 1"/>
    <property type="match status" value="1"/>
</dbReference>
<sequence length="412" mass="45179">MSYITKQDKVIAEAIEREFQRQNSNIELIASENFVSEAVMEAQGSVLTNKYAEGYPGRRYYGGCEFVDVTESIAIDRAKALFGAEHVNVQPHSGSQANMAVYLVALEMGDTVLGMNLSHGGHLTHGASVNFSGKFYNFVEYGVDKDSERINYDEVRKLALKHKPKLIVAGASAYSRTIDFKKFKEIADEVNAKLMVDMAHIAGLVAAGLHPNPVEYADFVTTTTHKTLRGPRGGMILCKEEYKKDIDKTIFPGIQGGPLEHVIAAKAVAFGEALDNNFKTYQEQVIKNAKVLAETLIKEGFRIVSGGTDNHLVAVDVKGSIGLTGKEAEETLDSVGITCNKNTIPFDQEKPFVTSGIRLGTPAATTRGFDEDAFEEVAKIISLALKNSKDEEKLQQAKERVAKLTAEYPLYQ</sequence>
<evidence type="ECO:0000256" key="10">
    <source>
        <dbReference type="ARBA" id="ARBA00022898"/>
    </source>
</evidence>
<keyword evidence="16" id="KW-0489">Methyltransferase</keyword>
<evidence type="ECO:0000313" key="17">
    <source>
        <dbReference type="Proteomes" id="UP000236509"/>
    </source>
</evidence>
<keyword evidence="6 12" id="KW-0963">Cytoplasm</keyword>
<dbReference type="Gene3D" id="3.90.1150.10">
    <property type="entry name" value="Aspartate Aminotransferase, domain 1"/>
    <property type="match status" value="1"/>
</dbReference>
<dbReference type="InterPro" id="IPR001085">
    <property type="entry name" value="Ser_HO-MeTrfase"/>
</dbReference>
<dbReference type="FunFam" id="3.40.640.10:FF:000001">
    <property type="entry name" value="Serine hydroxymethyltransferase"/>
    <property type="match status" value="1"/>
</dbReference>
<evidence type="ECO:0000256" key="14">
    <source>
        <dbReference type="SAM" id="Coils"/>
    </source>
</evidence>
<evidence type="ECO:0000256" key="1">
    <source>
        <dbReference type="ARBA" id="ARBA00001528"/>
    </source>
</evidence>
<reference evidence="16 17" key="1">
    <citation type="submission" date="2015-04" db="EMBL/GenBank/DDBJ databases">
        <authorList>
            <person name="Cao L."/>
            <person name="Gao C.H."/>
        </authorList>
    </citation>
    <scope>NUCLEOTIDE SEQUENCE [LARGE SCALE GENOMIC DNA]</scope>
    <source>
        <strain evidence="16 17">SH3</strain>
    </source>
</reference>
<dbReference type="GO" id="GO:0005829">
    <property type="term" value="C:cytosol"/>
    <property type="evidence" value="ECO:0007669"/>
    <property type="project" value="TreeGrafter"/>
</dbReference>
<keyword evidence="10 12" id="KW-0663">Pyridoxal phosphate</keyword>
<keyword evidence="7 12" id="KW-0554">One-carbon metabolism</keyword>
<dbReference type="NCBIfam" id="NF000586">
    <property type="entry name" value="PRK00011.1"/>
    <property type="match status" value="1"/>
</dbReference>
<dbReference type="GO" id="GO:0004372">
    <property type="term" value="F:glycine hydroxymethyltransferase activity"/>
    <property type="evidence" value="ECO:0007669"/>
    <property type="project" value="UniProtKB-UniRule"/>
</dbReference>
<dbReference type="GO" id="GO:0035999">
    <property type="term" value="P:tetrahydrofolate interconversion"/>
    <property type="evidence" value="ECO:0007669"/>
    <property type="project" value="UniProtKB-UniRule"/>
</dbReference>
<dbReference type="RefSeq" id="WP_000120498.1">
    <property type="nucleotide sequence ID" value="NC_016941.1"/>
</dbReference>
<dbReference type="InterPro" id="IPR039429">
    <property type="entry name" value="SHMT-like_dom"/>
</dbReference>
<name>A0A7U7JQS4_9STAP</name>
<dbReference type="PIRSF" id="PIRSF000412">
    <property type="entry name" value="SHMT"/>
    <property type="match status" value="1"/>
</dbReference>
<dbReference type="GO" id="GO:0008168">
    <property type="term" value="F:methyltransferase activity"/>
    <property type="evidence" value="ECO:0007669"/>
    <property type="project" value="UniProtKB-KW"/>
</dbReference>
<evidence type="ECO:0000256" key="13">
    <source>
        <dbReference type="PIRSR" id="PIRSR000412-50"/>
    </source>
</evidence>
<comment type="similarity">
    <text evidence="4 12">Belongs to the SHMT family.</text>
</comment>
<feature type="binding site" evidence="12">
    <location>
        <position position="240"/>
    </location>
    <ligand>
        <name>(6S)-5,6,7,8-tetrahydrofolate</name>
        <dbReference type="ChEBI" id="CHEBI:57453"/>
    </ligand>
</feature>
<dbReference type="PROSITE" id="PS00096">
    <property type="entry name" value="SHMT"/>
    <property type="match status" value="1"/>
</dbReference>
<accession>A0A7U7JQS4</accession>
<evidence type="ECO:0000256" key="8">
    <source>
        <dbReference type="ARBA" id="ARBA00022605"/>
    </source>
</evidence>
<evidence type="ECO:0000256" key="3">
    <source>
        <dbReference type="ARBA" id="ARBA00004496"/>
    </source>
</evidence>
<evidence type="ECO:0000256" key="2">
    <source>
        <dbReference type="ARBA" id="ARBA00001933"/>
    </source>
</evidence>
<dbReference type="InterPro" id="IPR015421">
    <property type="entry name" value="PyrdxlP-dep_Trfase_major"/>
</dbReference>
<evidence type="ECO:0000256" key="6">
    <source>
        <dbReference type="ARBA" id="ARBA00022490"/>
    </source>
</evidence>
<comment type="pathway">
    <text evidence="12">Amino-acid biosynthesis; glycine biosynthesis; glycine from L-serine: step 1/1.</text>
</comment>
<dbReference type="GeneID" id="66840319"/>
<comment type="caution">
    <text evidence="16">The sequence shown here is derived from an EMBL/GenBank/DDBJ whole genome shotgun (WGS) entry which is preliminary data.</text>
</comment>